<dbReference type="PANTHER" id="PTHR22708:SF0">
    <property type="entry name" value="LEUCINE-RICH REPEAT-CONTAINING PROTEIN 56"/>
    <property type="match status" value="1"/>
</dbReference>
<dbReference type="AlphaFoldDB" id="A0A6A4KM74"/>
<accession>A0A6A4KM74</accession>
<name>A0A6A4KM74_APOLU</name>
<sequence>MSPFLEEDDFENKILEEEEDNDHQILLKNNTGQLDIVGLLRQVAETHDLQSVQSIKLKIMTKDLPLHSLYSYLPGLKELDLECSNINSLRELGADLRSLQVLRLGRCRLESLDGILAFKNLKEFSAPNNYITNLGLAGQLSHIIYFDVSRNFIDHWNQLSFFKDASTLEELHFQGNGGCKMENYRTEVEKLLPQLVILDGIHIDGRNLRRNSPVLRAPEAPVRPRSGRKLQMNQDLCGNITTALTQNKKRQKNMGVGVGSKAPLKCGKLTESETLLSAAVAWKQAFDKLLKSKDKKENTQN</sequence>
<keyword evidence="2" id="KW-1185">Reference proteome</keyword>
<comment type="caution">
    <text evidence="1">The sequence shown here is derived from an EMBL/GenBank/DDBJ whole genome shotgun (WGS) entry which is preliminary data.</text>
</comment>
<dbReference type="Proteomes" id="UP000466442">
    <property type="component" value="Linkage Group LG1"/>
</dbReference>
<dbReference type="Gene3D" id="3.80.10.10">
    <property type="entry name" value="Ribonuclease Inhibitor"/>
    <property type="match status" value="1"/>
</dbReference>
<evidence type="ECO:0000313" key="1">
    <source>
        <dbReference type="EMBL" id="KAF6216859.1"/>
    </source>
</evidence>
<evidence type="ECO:0000313" key="2">
    <source>
        <dbReference type="Proteomes" id="UP000466442"/>
    </source>
</evidence>
<organism evidence="1 2">
    <name type="scientific">Apolygus lucorum</name>
    <name type="common">Small green plant bug</name>
    <name type="synonym">Lygocoris lucorum</name>
    <dbReference type="NCBI Taxonomy" id="248454"/>
    <lineage>
        <taxon>Eukaryota</taxon>
        <taxon>Metazoa</taxon>
        <taxon>Ecdysozoa</taxon>
        <taxon>Arthropoda</taxon>
        <taxon>Hexapoda</taxon>
        <taxon>Insecta</taxon>
        <taxon>Pterygota</taxon>
        <taxon>Neoptera</taxon>
        <taxon>Paraneoptera</taxon>
        <taxon>Hemiptera</taxon>
        <taxon>Heteroptera</taxon>
        <taxon>Panheteroptera</taxon>
        <taxon>Cimicomorpha</taxon>
        <taxon>Miridae</taxon>
        <taxon>Mirini</taxon>
        <taxon>Apolygus</taxon>
    </lineage>
</organism>
<dbReference type="SUPFAM" id="SSF52058">
    <property type="entry name" value="L domain-like"/>
    <property type="match status" value="1"/>
</dbReference>
<dbReference type="PANTHER" id="PTHR22708">
    <property type="entry name" value="LEUCINE-RICH REPEAT-CONTAINING PROTEIN 56"/>
    <property type="match status" value="1"/>
</dbReference>
<dbReference type="OrthoDB" id="433501at2759"/>
<reference evidence="1" key="1">
    <citation type="journal article" date="2021" name="Mol. Ecol. Resour.">
        <title>Apolygus lucorum genome provides insights into omnivorousness and mesophyll feeding.</title>
        <authorList>
            <person name="Liu Y."/>
            <person name="Liu H."/>
            <person name="Wang H."/>
            <person name="Huang T."/>
            <person name="Liu B."/>
            <person name="Yang B."/>
            <person name="Yin L."/>
            <person name="Li B."/>
            <person name="Zhang Y."/>
            <person name="Zhang S."/>
            <person name="Jiang F."/>
            <person name="Zhang X."/>
            <person name="Ren Y."/>
            <person name="Wang B."/>
            <person name="Wang S."/>
            <person name="Lu Y."/>
            <person name="Wu K."/>
            <person name="Fan W."/>
            <person name="Wang G."/>
        </authorList>
    </citation>
    <scope>NUCLEOTIDE SEQUENCE</scope>
    <source>
        <strain evidence="1">12Hb</strain>
    </source>
</reference>
<dbReference type="InterPro" id="IPR032675">
    <property type="entry name" value="LRR_dom_sf"/>
</dbReference>
<dbReference type="InterPro" id="IPR040091">
    <property type="entry name" value="LRRC56"/>
</dbReference>
<dbReference type="EMBL" id="WIXP02000001">
    <property type="protein sequence ID" value="KAF6216859.1"/>
    <property type="molecule type" value="Genomic_DNA"/>
</dbReference>
<protein>
    <submittedName>
        <fullName evidence="1">Uncharacterized protein</fullName>
    </submittedName>
</protein>
<gene>
    <name evidence="1" type="ORF">GE061_001209</name>
</gene>
<proteinExistence type="predicted"/>